<dbReference type="EMBL" id="CAJHOF010000002">
    <property type="protein sequence ID" value="CAD7287310.1"/>
    <property type="molecule type" value="Genomic_DNA"/>
</dbReference>
<keyword evidence="10" id="KW-1185">Reference proteome</keyword>
<evidence type="ECO:0000256" key="4">
    <source>
        <dbReference type="ARBA" id="ARBA00022779"/>
    </source>
</evidence>
<keyword evidence="4" id="KW-0283">Flagellar rotation</keyword>
<keyword evidence="7" id="KW-0472">Membrane</keyword>
<dbReference type="Gene3D" id="3.30.565.10">
    <property type="entry name" value="Histidine kinase-like ATPase, C-terminal domain"/>
    <property type="match status" value="1"/>
</dbReference>
<evidence type="ECO:0000313" key="10">
    <source>
        <dbReference type="Proteomes" id="UP000789803"/>
    </source>
</evidence>
<proteinExistence type="predicted"/>
<sequence>MKINKSTILLPIVLAMLICVYNIYIHSHNIYNSSQILNTLKEQELLKNIIRSIIAEITTAPTSPNLKQIQANTDEYIKKINESNTDNKSIFLSSHVKKLRDTIIDNTQESNGVSTFITFYIDIINSINQNYITYIDNELLNINTKAYILGLKVMYDDMIEINKNREYIQKAIINKERVYKDNALKWLDFDTLDKHNILFLLNNETQERVNEYTQNANDYKKIINKSQKLHNTIHKLETEWITEDELSSLSIMQREKFIFMLEISNILESELFIHCKEALSKSQLILVIYIFIFTLSTITLFKTSRIIKINQNIIEALNKAKEQLNIKNQKDTPVKSIIRIKQAYDALSEALKNATIYKNIKNDYLSKVLKVTENENEERLQNIAYLRKTALNYEQVRAINMLQESQAKNLANLKTLESVLALESKKLQLNEKVFDPQELFSKALQSVADDITKKEINYITYIDTKINKNLISDSSKIVFILSNLLNCAIYQCNQYSKLSVEIKQKITFLSADVTSIEFIIQNDADTEIAHEPKNKLFSIKDEYVSFWLSIIDIHLKLFKSNLVIQTIKNVGNMFSFELLLKNGDKIEYLKDLNFKKSIAFFEDINKDYNKNVIQTLSDFNIKADIYTNLNQLNTSKSYDMVLTRRISENMLNIPNLIQIKDPITPVKILSYLQSTPSNNNTMFLNSSRPHILVLEDNSINLQIIKHAFEDYNVDIVSIYEYRSLLEITKKRKFDIVLMDTALPNIDTMQIAKQFKANDIGKHTPLIAMLSNTSEISAKDALVVFDDYIKKPYNKLELKRILSSFIPNLQTYLKENNIHIRSKNILLYHKTSLENKIFADAINELDSHLYTAQDINDFSRHLDNTIFGLVFIDDSVKDFNIRRILENIEKSRVMFGVNTKLFIFSNKPQSDFSIKHYVKVLSPNINKTILSSIVKQELQINNKNKLDS</sequence>
<dbReference type="Pfam" id="PF00072">
    <property type="entry name" value="Response_reg"/>
    <property type="match status" value="1"/>
</dbReference>
<dbReference type="InterPro" id="IPR050595">
    <property type="entry name" value="Bact_response_regulator"/>
</dbReference>
<gene>
    <name evidence="9" type="ORF">LMG7974_00232</name>
</gene>
<feature type="transmembrane region" description="Helical" evidence="7">
    <location>
        <begin position="284"/>
        <end position="301"/>
    </location>
</feature>
<dbReference type="PROSITE" id="PS50110">
    <property type="entry name" value="RESPONSE_REGULATORY"/>
    <property type="match status" value="1"/>
</dbReference>
<dbReference type="PANTHER" id="PTHR44591">
    <property type="entry name" value="STRESS RESPONSE REGULATOR PROTEIN 1"/>
    <property type="match status" value="1"/>
</dbReference>
<name>A0ABM8Q374_9BACT</name>
<dbReference type="Gene3D" id="3.40.50.2300">
    <property type="match status" value="1"/>
</dbReference>
<dbReference type="InterPro" id="IPR011006">
    <property type="entry name" value="CheY-like_superfamily"/>
</dbReference>
<dbReference type="SUPFAM" id="SSF52172">
    <property type="entry name" value="CheY-like"/>
    <property type="match status" value="1"/>
</dbReference>
<comment type="cofactor">
    <cofactor evidence="1">
        <name>Mg(2+)</name>
        <dbReference type="ChEBI" id="CHEBI:18420"/>
    </cofactor>
</comment>
<reference evidence="9 10" key="1">
    <citation type="submission" date="2020-11" db="EMBL/GenBank/DDBJ databases">
        <authorList>
            <person name="Peeters C."/>
        </authorList>
    </citation>
    <scope>NUCLEOTIDE SEQUENCE [LARGE SCALE GENOMIC DNA]</scope>
    <source>
        <strain evidence="9 10">LMG 7974</strain>
    </source>
</reference>
<dbReference type="PANTHER" id="PTHR44591:SF3">
    <property type="entry name" value="RESPONSE REGULATORY DOMAIN-CONTAINING PROTEIN"/>
    <property type="match status" value="1"/>
</dbReference>
<evidence type="ECO:0000256" key="1">
    <source>
        <dbReference type="ARBA" id="ARBA00001946"/>
    </source>
</evidence>
<dbReference type="RefSeq" id="WP_336245561.1">
    <property type="nucleotide sequence ID" value="NZ_CAJHOF010000002.1"/>
</dbReference>
<keyword evidence="7" id="KW-1133">Transmembrane helix</keyword>
<feature type="transmembrane region" description="Helical" evidence="7">
    <location>
        <begin position="7"/>
        <end position="25"/>
    </location>
</feature>
<evidence type="ECO:0000256" key="7">
    <source>
        <dbReference type="SAM" id="Phobius"/>
    </source>
</evidence>
<feature type="domain" description="Response regulatory" evidence="8">
    <location>
        <begin position="690"/>
        <end position="805"/>
    </location>
</feature>
<feature type="coiled-coil region" evidence="6">
    <location>
        <begin position="202"/>
        <end position="239"/>
    </location>
</feature>
<dbReference type="Proteomes" id="UP000789803">
    <property type="component" value="Unassembled WGS sequence"/>
</dbReference>
<evidence type="ECO:0000259" key="8">
    <source>
        <dbReference type="PROSITE" id="PS50110"/>
    </source>
</evidence>
<dbReference type="InterPro" id="IPR036890">
    <property type="entry name" value="HATPase_C_sf"/>
</dbReference>
<dbReference type="InterPro" id="IPR001789">
    <property type="entry name" value="Sig_transdc_resp-reg_receiver"/>
</dbReference>
<dbReference type="SMART" id="SM00448">
    <property type="entry name" value="REC"/>
    <property type="match status" value="1"/>
</dbReference>
<keyword evidence="6" id="KW-0175">Coiled coil</keyword>
<organism evidence="9 10">
    <name type="scientific">Campylobacter majalis</name>
    <dbReference type="NCBI Taxonomy" id="2790656"/>
    <lineage>
        <taxon>Bacteria</taxon>
        <taxon>Pseudomonadati</taxon>
        <taxon>Campylobacterota</taxon>
        <taxon>Epsilonproteobacteria</taxon>
        <taxon>Campylobacterales</taxon>
        <taxon>Campylobacteraceae</taxon>
        <taxon>Campylobacter</taxon>
    </lineage>
</organism>
<evidence type="ECO:0000256" key="3">
    <source>
        <dbReference type="ARBA" id="ARBA00022553"/>
    </source>
</evidence>
<keyword evidence="2" id="KW-0145">Chemotaxis</keyword>
<comment type="caution">
    <text evidence="9">The sequence shown here is derived from an EMBL/GenBank/DDBJ whole genome shotgun (WGS) entry which is preliminary data.</text>
</comment>
<keyword evidence="3 5" id="KW-0597">Phosphoprotein</keyword>
<keyword evidence="7" id="KW-0812">Transmembrane</keyword>
<evidence type="ECO:0000313" key="9">
    <source>
        <dbReference type="EMBL" id="CAD7287310.1"/>
    </source>
</evidence>
<evidence type="ECO:0000256" key="2">
    <source>
        <dbReference type="ARBA" id="ARBA00022500"/>
    </source>
</evidence>
<protein>
    <recommendedName>
        <fullName evidence="8">Response regulatory domain-containing protein</fullName>
    </recommendedName>
</protein>
<feature type="modified residue" description="4-aspartylphosphate" evidence="5">
    <location>
        <position position="739"/>
    </location>
</feature>
<accession>A0ABM8Q374</accession>
<evidence type="ECO:0000256" key="6">
    <source>
        <dbReference type="SAM" id="Coils"/>
    </source>
</evidence>
<evidence type="ECO:0000256" key="5">
    <source>
        <dbReference type="PROSITE-ProRule" id="PRU00169"/>
    </source>
</evidence>